<keyword evidence="8" id="KW-1185">Reference proteome</keyword>
<dbReference type="InterPro" id="IPR030922">
    <property type="entry name" value="LptF"/>
</dbReference>
<evidence type="ECO:0000256" key="4">
    <source>
        <dbReference type="ARBA" id="ARBA00022989"/>
    </source>
</evidence>
<feature type="transmembrane region" description="Helical" evidence="6">
    <location>
        <begin position="340"/>
        <end position="358"/>
    </location>
</feature>
<reference evidence="7 8" key="1">
    <citation type="submission" date="2022-05" db="EMBL/GenBank/DDBJ databases">
        <title>Description of the Bartonella bilalgolemii sp. nov. Isolated from Apodemus uralensis (Pallas 1811).</title>
        <authorList>
            <person name="Zgheib R."/>
            <person name="Celebi B."/>
        </authorList>
    </citation>
    <scope>NUCLEOTIDE SEQUENCE [LARGE SCALE GENOMIC DNA]</scope>
    <source>
        <strain evidence="7 8">G70</strain>
    </source>
</reference>
<evidence type="ECO:0000256" key="3">
    <source>
        <dbReference type="ARBA" id="ARBA00022692"/>
    </source>
</evidence>
<keyword evidence="4 6" id="KW-1133">Transmembrane helix</keyword>
<dbReference type="EMBL" id="JAMCOF010000003">
    <property type="protein sequence ID" value="MCL6229533.1"/>
    <property type="molecule type" value="Genomic_DNA"/>
</dbReference>
<dbReference type="Proteomes" id="UP001523003">
    <property type="component" value="Unassembled WGS sequence"/>
</dbReference>
<feature type="transmembrane region" description="Helical" evidence="6">
    <location>
        <begin position="307"/>
        <end position="328"/>
    </location>
</feature>
<dbReference type="PANTHER" id="PTHR33529">
    <property type="entry name" value="SLR0882 PROTEIN-RELATED"/>
    <property type="match status" value="1"/>
</dbReference>
<comment type="subcellular location">
    <subcellularLocation>
        <location evidence="1">Cell membrane</location>
        <topology evidence="1">Multi-pass membrane protein</topology>
    </subcellularLocation>
</comment>
<protein>
    <submittedName>
        <fullName evidence="7">LPS export ABC transporter permease LptF</fullName>
    </submittedName>
</protein>
<evidence type="ECO:0000313" key="8">
    <source>
        <dbReference type="Proteomes" id="UP001523003"/>
    </source>
</evidence>
<gene>
    <name evidence="7" type="primary">lptF</name>
    <name evidence="7" type="ORF">M4Z11_02735</name>
</gene>
<dbReference type="Pfam" id="PF03739">
    <property type="entry name" value="LptF_LptG"/>
    <property type="match status" value="1"/>
</dbReference>
<comment type="caution">
    <text evidence="7">The sequence shown here is derived from an EMBL/GenBank/DDBJ whole genome shotgun (WGS) entry which is preliminary data.</text>
</comment>
<evidence type="ECO:0000256" key="2">
    <source>
        <dbReference type="ARBA" id="ARBA00022475"/>
    </source>
</evidence>
<keyword evidence="5 6" id="KW-0472">Membrane</keyword>
<dbReference type="NCBIfam" id="TIGR04407">
    <property type="entry name" value="LptF_YjgP"/>
    <property type="match status" value="1"/>
</dbReference>
<dbReference type="RefSeq" id="WP_249675917.1">
    <property type="nucleotide sequence ID" value="NZ_JAMCOF010000003.1"/>
</dbReference>
<proteinExistence type="predicted"/>
<feature type="transmembrane region" description="Helical" evidence="6">
    <location>
        <begin position="98"/>
        <end position="122"/>
    </location>
</feature>
<dbReference type="InterPro" id="IPR005495">
    <property type="entry name" value="LptG/LptF_permease"/>
</dbReference>
<evidence type="ECO:0000256" key="1">
    <source>
        <dbReference type="ARBA" id="ARBA00004651"/>
    </source>
</evidence>
<keyword evidence="3 6" id="KW-0812">Transmembrane</keyword>
<organism evidence="7 8">
    <name type="scientific">Bartonella bilalgolemii</name>
    <dbReference type="NCBI Taxonomy" id="2942911"/>
    <lineage>
        <taxon>Bacteria</taxon>
        <taxon>Pseudomonadati</taxon>
        <taxon>Pseudomonadota</taxon>
        <taxon>Alphaproteobacteria</taxon>
        <taxon>Hyphomicrobiales</taxon>
        <taxon>Bartonellaceae</taxon>
        <taxon>Bartonella</taxon>
    </lineage>
</organism>
<feature type="transmembrane region" description="Helical" evidence="6">
    <location>
        <begin position="46"/>
        <end position="78"/>
    </location>
</feature>
<sequence>MRILELYILKRIFILFSAVMLGAIGISWTVQILARINFLTTSGQTFLTILYFSSLLIPSVTSLVIPFALVIAITIILSTMNQDTELAVISASGISKNIVWKPILLLAILASFASFSITNFIAPHARLNMRQMLANAHSDLISLFIREGSFQELTKNLYIEIGERNANGTIGRLFIADQRNPQLGLFYYATKGAIVNNKKGNFLILNDGEIERIDYKNDNVSIIKFSSHTFSLSEFIPNKKTPNIYPKDRPLSYLSNPNPNDPHYQRKPFQYRAEFHRRFTECLYPIVFALIAIAIAGNAHSYRQAHISATFSTITFSLLIYWLGYFFAQKTENNPSYIPLLYIIPIGICLLTFFILITDHKIGVLEKFNNVIQIIFQKITKN</sequence>
<evidence type="ECO:0000256" key="6">
    <source>
        <dbReference type="SAM" id="Phobius"/>
    </source>
</evidence>
<name>A0ABT0P7U2_9HYPH</name>
<accession>A0ABT0P7U2</accession>
<keyword evidence="2" id="KW-1003">Cell membrane</keyword>
<evidence type="ECO:0000256" key="5">
    <source>
        <dbReference type="ARBA" id="ARBA00023136"/>
    </source>
</evidence>
<evidence type="ECO:0000313" key="7">
    <source>
        <dbReference type="EMBL" id="MCL6229533.1"/>
    </source>
</evidence>
<dbReference type="PANTHER" id="PTHR33529:SF6">
    <property type="entry name" value="YJGP_YJGQ FAMILY PERMEASE"/>
    <property type="match status" value="1"/>
</dbReference>
<feature type="transmembrane region" description="Helical" evidence="6">
    <location>
        <begin position="12"/>
        <end position="34"/>
    </location>
</feature>
<feature type="transmembrane region" description="Helical" evidence="6">
    <location>
        <begin position="282"/>
        <end position="301"/>
    </location>
</feature>